<organism evidence="2 3">
    <name type="scientific">Metabacillus mangrovi</name>
    <dbReference type="NCBI Taxonomy" id="1491830"/>
    <lineage>
        <taxon>Bacteria</taxon>
        <taxon>Bacillati</taxon>
        <taxon>Bacillota</taxon>
        <taxon>Bacilli</taxon>
        <taxon>Bacillales</taxon>
        <taxon>Bacillaceae</taxon>
        <taxon>Metabacillus</taxon>
    </lineage>
</organism>
<keyword evidence="3" id="KW-1185">Reference proteome</keyword>
<comment type="caution">
    <text evidence="2">The sequence shown here is derived from an EMBL/GenBank/DDBJ whole genome shotgun (WGS) entry which is preliminary data.</text>
</comment>
<feature type="transmembrane region" description="Helical" evidence="1">
    <location>
        <begin position="6"/>
        <end position="23"/>
    </location>
</feature>
<feature type="transmembrane region" description="Helical" evidence="1">
    <location>
        <begin position="74"/>
        <end position="94"/>
    </location>
</feature>
<dbReference type="EMBL" id="WMIB01000016">
    <property type="protein sequence ID" value="MTH54620.1"/>
    <property type="molecule type" value="Genomic_DNA"/>
</dbReference>
<proteinExistence type="predicted"/>
<dbReference type="Proteomes" id="UP000434639">
    <property type="component" value="Unassembled WGS sequence"/>
</dbReference>
<dbReference type="RefSeq" id="WP_155113131.1">
    <property type="nucleotide sequence ID" value="NZ_WMIB01000016.1"/>
</dbReference>
<evidence type="ECO:0000313" key="3">
    <source>
        <dbReference type="Proteomes" id="UP000434639"/>
    </source>
</evidence>
<accession>A0A7X2S6Y9</accession>
<feature type="transmembrane region" description="Helical" evidence="1">
    <location>
        <begin position="50"/>
        <end position="68"/>
    </location>
</feature>
<dbReference type="OrthoDB" id="2456740at2"/>
<evidence type="ECO:0000256" key="1">
    <source>
        <dbReference type="SAM" id="Phobius"/>
    </source>
</evidence>
<dbReference type="InterPro" id="IPR017259">
    <property type="entry name" value="UCP037672"/>
</dbReference>
<keyword evidence="1" id="KW-0812">Transmembrane</keyword>
<keyword evidence="1" id="KW-1133">Transmembrane helix</keyword>
<gene>
    <name evidence="2" type="ORF">GKZ89_14545</name>
</gene>
<name>A0A7X2S6Y9_9BACI</name>
<keyword evidence="1" id="KW-0472">Membrane</keyword>
<sequence>MIEGYLVCAAVGILLFVMAYLIWKKKHLYLIAGYSEEAFKGDKEKLARTMGLFCAVIGLLTLFLPFGLDFIGDAAGIAFGAVVYLSAVFLVIYVQLLK</sequence>
<evidence type="ECO:0000313" key="2">
    <source>
        <dbReference type="EMBL" id="MTH54620.1"/>
    </source>
</evidence>
<reference evidence="2 3" key="1">
    <citation type="journal article" date="2017" name="Int. J. Syst. Evol. Microbiol.">
        <title>Bacillus mangrovi sp. nov., isolated from a sediment sample from a mangrove forest.</title>
        <authorList>
            <person name="Gupta V."/>
            <person name="Singh P.K."/>
            <person name="Korpole S."/>
            <person name="Tanuku N.R.S."/>
            <person name="Pinnaka A.K."/>
        </authorList>
    </citation>
    <scope>NUCLEOTIDE SEQUENCE [LARGE SCALE GENOMIC DNA]</scope>
    <source>
        <strain evidence="2 3">KCTC 33872</strain>
    </source>
</reference>
<protein>
    <submittedName>
        <fullName evidence="2">DUF3784 domain-containing protein</fullName>
    </submittedName>
</protein>
<dbReference type="Pfam" id="PF12650">
    <property type="entry name" value="DUF3784"/>
    <property type="match status" value="1"/>
</dbReference>
<dbReference type="AlphaFoldDB" id="A0A7X2S6Y9"/>